<dbReference type="Pfam" id="PF00176">
    <property type="entry name" value="SNF2-rel_dom"/>
    <property type="match status" value="1"/>
</dbReference>
<dbReference type="InterPro" id="IPR038718">
    <property type="entry name" value="SNF2-like_sf"/>
</dbReference>
<keyword evidence="8" id="KW-1185">Reference proteome</keyword>
<dbReference type="PROSITE" id="PS51192">
    <property type="entry name" value="HELICASE_ATP_BIND_1"/>
    <property type="match status" value="1"/>
</dbReference>
<dbReference type="EMBL" id="ML987200">
    <property type="protein sequence ID" value="KAF2245580.1"/>
    <property type="molecule type" value="Genomic_DNA"/>
</dbReference>
<accession>A0A6A6I7U4</accession>
<dbReference type="SUPFAM" id="SSF52540">
    <property type="entry name" value="P-loop containing nucleoside triphosphate hydrolases"/>
    <property type="match status" value="2"/>
</dbReference>
<evidence type="ECO:0000256" key="4">
    <source>
        <dbReference type="SAM" id="MobiDB-lite"/>
    </source>
</evidence>
<dbReference type="Pfam" id="PF00271">
    <property type="entry name" value="Helicase_C"/>
    <property type="match status" value="1"/>
</dbReference>
<keyword evidence="3" id="KW-0067">ATP-binding</keyword>
<dbReference type="GO" id="GO:0008094">
    <property type="term" value="F:ATP-dependent activity, acting on DNA"/>
    <property type="evidence" value="ECO:0007669"/>
    <property type="project" value="TreeGrafter"/>
</dbReference>
<reference evidence="7" key="1">
    <citation type="journal article" date="2020" name="Stud. Mycol.">
        <title>101 Dothideomycetes genomes: a test case for predicting lifestyles and emergence of pathogens.</title>
        <authorList>
            <person name="Haridas S."/>
            <person name="Albert R."/>
            <person name="Binder M."/>
            <person name="Bloem J."/>
            <person name="Labutti K."/>
            <person name="Salamov A."/>
            <person name="Andreopoulos B."/>
            <person name="Baker S."/>
            <person name="Barry K."/>
            <person name="Bills G."/>
            <person name="Bluhm B."/>
            <person name="Cannon C."/>
            <person name="Castanera R."/>
            <person name="Culley D."/>
            <person name="Daum C."/>
            <person name="Ezra D."/>
            <person name="Gonzalez J."/>
            <person name="Henrissat B."/>
            <person name="Kuo A."/>
            <person name="Liang C."/>
            <person name="Lipzen A."/>
            <person name="Lutzoni F."/>
            <person name="Magnuson J."/>
            <person name="Mondo S."/>
            <person name="Nolan M."/>
            <person name="Ohm R."/>
            <person name="Pangilinan J."/>
            <person name="Park H.-J."/>
            <person name="Ramirez L."/>
            <person name="Alfaro M."/>
            <person name="Sun H."/>
            <person name="Tritt A."/>
            <person name="Yoshinaga Y."/>
            <person name="Zwiers L.-H."/>
            <person name="Turgeon B."/>
            <person name="Goodwin S."/>
            <person name="Spatafora J."/>
            <person name="Crous P."/>
            <person name="Grigoriev I."/>
        </authorList>
    </citation>
    <scope>NUCLEOTIDE SEQUENCE</scope>
    <source>
        <strain evidence="7">CBS 122368</strain>
    </source>
</reference>
<gene>
    <name evidence="7" type="ORF">BU26DRAFT_462460</name>
</gene>
<dbReference type="InterPro" id="IPR001650">
    <property type="entry name" value="Helicase_C-like"/>
</dbReference>
<dbReference type="GO" id="GO:0000724">
    <property type="term" value="P:double-strand break repair via homologous recombination"/>
    <property type="evidence" value="ECO:0007669"/>
    <property type="project" value="TreeGrafter"/>
</dbReference>
<dbReference type="GO" id="GO:0005634">
    <property type="term" value="C:nucleus"/>
    <property type="evidence" value="ECO:0007669"/>
    <property type="project" value="TreeGrafter"/>
</dbReference>
<dbReference type="CDD" id="cd18793">
    <property type="entry name" value="SF2_C_SNF"/>
    <property type="match status" value="1"/>
</dbReference>
<dbReference type="Gene3D" id="3.40.50.10810">
    <property type="entry name" value="Tandem AAA-ATPase domain"/>
    <property type="match status" value="1"/>
</dbReference>
<evidence type="ECO:0000256" key="1">
    <source>
        <dbReference type="ARBA" id="ARBA00022741"/>
    </source>
</evidence>
<dbReference type="OrthoDB" id="448448at2759"/>
<feature type="region of interest" description="Disordered" evidence="4">
    <location>
        <begin position="1"/>
        <end position="109"/>
    </location>
</feature>
<organism evidence="7 8">
    <name type="scientific">Trematosphaeria pertusa</name>
    <dbReference type="NCBI Taxonomy" id="390896"/>
    <lineage>
        <taxon>Eukaryota</taxon>
        <taxon>Fungi</taxon>
        <taxon>Dikarya</taxon>
        <taxon>Ascomycota</taxon>
        <taxon>Pezizomycotina</taxon>
        <taxon>Dothideomycetes</taxon>
        <taxon>Pleosporomycetidae</taxon>
        <taxon>Pleosporales</taxon>
        <taxon>Massarineae</taxon>
        <taxon>Trematosphaeriaceae</taxon>
        <taxon>Trematosphaeria</taxon>
    </lineage>
</organism>
<dbReference type="Proteomes" id="UP000800094">
    <property type="component" value="Unassembled WGS sequence"/>
</dbReference>
<dbReference type="InterPro" id="IPR027417">
    <property type="entry name" value="P-loop_NTPase"/>
</dbReference>
<feature type="domain" description="Helicase ATP-binding" evidence="5">
    <location>
        <begin position="420"/>
        <end position="610"/>
    </location>
</feature>
<evidence type="ECO:0000313" key="7">
    <source>
        <dbReference type="EMBL" id="KAF2245580.1"/>
    </source>
</evidence>
<proteinExistence type="predicted"/>
<dbReference type="GeneID" id="54578421"/>
<evidence type="ECO:0000313" key="8">
    <source>
        <dbReference type="Proteomes" id="UP000800094"/>
    </source>
</evidence>
<evidence type="ECO:0000256" key="2">
    <source>
        <dbReference type="ARBA" id="ARBA00022801"/>
    </source>
</evidence>
<keyword evidence="2" id="KW-0378">Hydrolase</keyword>
<feature type="domain" description="Helicase C-terminal" evidence="6">
    <location>
        <begin position="887"/>
        <end position="1046"/>
    </location>
</feature>
<dbReference type="Gene3D" id="3.40.50.300">
    <property type="entry name" value="P-loop containing nucleotide triphosphate hydrolases"/>
    <property type="match status" value="1"/>
</dbReference>
<dbReference type="InterPro" id="IPR014001">
    <property type="entry name" value="Helicase_ATP-bd"/>
</dbReference>
<evidence type="ECO:0008006" key="9">
    <source>
        <dbReference type="Google" id="ProtNLM"/>
    </source>
</evidence>
<sequence length="1065" mass="120175">MDPAALLDPKGARRRGEALQLQNNLPSPHAHAPQFDPRALLNPKSFSKRPAAEEEVERGREDPTIAGQVSLVERLHNVHERTASPSKRVKTDEEQKKKPHSNLGPGGALDLQANSVQPNPTAGPAIDLTMSDEEEGDIQVVKDNSMQVICIGRLKHVYVQSHTVPFPDPKKYQGNHGQQGRIKVSFRRGGGQRNTMNIMVVDPTGKEFGRVDMKTAQALAPLMDAAQLSGLLWMAWTEPRRKLPNEGPPGSMLSTLIALTFQLYCPRKVAHDIGRFLKAKGVLLTDPIFELQRYDYFNPQTHASFNIQEVAHPTFEQPAARHAAGAGSYVLRSVDEIRSDVQNMFATLISSEKMGVREPSTIIRTPLYPHQKQALYFLWDKEQDWSGEEADNRTDSLWQPKLRDNGRKYYVHVITGEEAANKPASCRGGILADEMGLGKTLSILSLVADPESVAASNAFAQRAPPIKSAASMIQQVINSRATLLVCPLSTMYNWKEQLERHFPPGRGLKWTNYHGKDRSKFTPKILADYDLVITTYNMIQADYNDRGASLPYIHWFRIVLDEAHAIRNTSTKQSVAACTLAAQRRWAVTGTPVQNRLEDLGALFRFLHLHPFDTGPGFTQHILAPFKNADEEVVPKLQLLVSSVTLRRLKERVLEIELPARRDLVVRLKFSKDEQKLHDWFEQDSARKVNAVTSGEKLGGHSYARILTAIMNLRLICAHGRDLLSDEALKLTDGMTYDNPMEIEDDDQDAPVLTRMQAYDMLELLDQTDTDHCGYPNCQNTLLGASDDFDDSDDEAESKPKKDVIGHMTPCYHVACAKHTSTLRDDFNKNTMPDGFSLCPFCESRIRPVSFELKHSDWRAYLEERERIRKDPKLAKKIGAYAGPHTKTKALLEDLKEHREWSFAHPTEPPIKSVIFSTWTTHLDLIEIALNNDSHTYVRLDGRMPREARNRSLESFDKDDSVHIILVSIGAGGLGLNLTKASKAYVMEPQFNPAAEAQAVDRVHRLGQTREVTIKRFIMENSFEEKMLELQRKKKALADLTMARERTTKEKMAKQRLEDLRSLFR</sequence>
<dbReference type="PANTHER" id="PTHR45626">
    <property type="entry name" value="TRANSCRIPTION TERMINATION FACTOR 2-RELATED"/>
    <property type="match status" value="1"/>
</dbReference>
<dbReference type="InterPro" id="IPR000330">
    <property type="entry name" value="SNF2_N"/>
</dbReference>
<dbReference type="PROSITE" id="PS51194">
    <property type="entry name" value="HELICASE_CTER"/>
    <property type="match status" value="1"/>
</dbReference>
<evidence type="ECO:0000259" key="5">
    <source>
        <dbReference type="PROSITE" id="PS51192"/>
    </source>
</evidence>
<dbReference type="GO" id="GO:0005524">
    <property type="term" value="F:ATP binding"/>
    <property type="evidence" value="ECO:0007669"/>
    <property type="project" value="UniProtKB-KW"/>
</dbReference>
<dbReference type="CDD" id="cd18008">
    <property type="entry name" value="DEXDc_SHPRH-like"/>
    <property type="match status" value="1"/>
</dbReference>
<feature type="compositionally biased region" description="Basic and acidic residues" evidence="4">
    <location>
        <begin position="73"/>
        <end position="82"/>
    </location>
</feature>
<dbReference type="GO" id="GO:0016787">
    <property type="term" value="F:hydrolase activity"/>
    <property type="evidence" value="ECO:0007669"/>
    <property type="project" value="UniProtKB-KW"/>
</dbReference>
<dbReference type="AlphaFoldDB" id="A0A6A6I7U4"/>
<dbReference type="RefSeq" id="XP_033680584.1">
    <property type="nucleotide sequence ID" value="XM_033825091.1"/>
</dbReference>
<dbReference type="InterPro" id="IPR050628">
    <property type="entry name" value="SNF2_RAD54_helicase_TF"/>
</dbReference>
<dbReference type="PANTHER" id="PTHR45626:SF16">
    <property type="entry name" value="ATP-DEPENDENT HELICASE ULS1"/>
    <property type="match status" value="1"/>
</dbReference>
<dbReference type="InterPro" id="IPR049730">
    <property type="entry name" value="SNF2/RAD54-like_C"/>
</dbReference>
<keyword evidence="1" id="KW-0547">Nucleotide-binding</keyword>
<name>A0A6A6I7U4_9PLEO</name>
<evidence type="ECO:0000256" key="3">
    <source>
        <dbReference type="ARBA" id="ARBA00022840"/>
    </source>
</evidence>
<protein>
    <recommendedName>
        <fullName evidence="9">SNF2 family helicase/ATPase-like protein</fullName>
    </recommendedName>
</protein>
<dbReference type="SMART" id="SM00490">
    <property type="entry name" value="HELICc"/>
    <property type="match status" value="1"/>
</dbReference>
<dbReference type="GO" id="GO:0005737">
    <property type="term" value="C:cytoplasm"/>
    <property type="evidence" value="ECO:0007669"/>
    <property type="project" value="TreeGrafter"/>
</dbReference>
<evidence type="ECO:0000259" key="6">
    <source>
        <dbReference type="PROSITE" id="PS51194"/>
    </source>
</evidence>
<dbReference type="SMART" id="SM00487">
    <property type="entry name" value="DEXDc"/>
    <property type="match status" value="1"/>
</dbReference>